<evidence type="ECO:0000313" key="3">
    <source>
        <dbReference type="EMBL" id="PFG20611.1"/>
    </source>
</evidence>
<feature type="chain" id="PRO_5012427972" evidence="2">
    <location>
        <begin position="27"/>
        <end position="514"/>
    </location>
</feature>
<feature type="region of interest" description="Disordered" evidence="1">
    <location>
        <begin position="146"/>
        <end position="215"/>
    </location>
</feature>
<sequence length="514" mass="51926">MCWGRARARTSATLRASSLAATPALARVSGVSDHYRIVGLAGRGAVPAADGAGEPEFEPFLADLNVWTTGADLDLPVLAQAAAEQLRASSPGLRERAESVARVTLEHDGVERVEVRLHRPEMPLGVFVQDVECVIERSRVAAGPAADAATAGQVPAPAPAPVPAPAPEPAPAEADSDPDPVDVDVEVDEAPAPVDGEPAGASLGAHEGDSAPEDVAASAVPWIAAATAAEPAVPTPSWSPVAPPPVEPTPPVDPAASEDAPVDPAPSEDAPVVLGESPSEDVEADGAEEPPAPAATLASGDVLSESAQSTVDGSGQEEPAGAEPGHEEPADAEPADAEPVPAVPPIPEPQTLRGVIAMYAHAPAGAGDLAAALRSLRERDGLEITGVSPLARTVPDGQERRTAVVGVEYLGTRAALADLVASGHRAGVRVEVLSLEGAADEVDGIALPHPDAVRSAAVLVPWSQLDPGATVPGPEGGLVVDLAEVASDRGAVKWLALDWARPADPEPSESAPDD</sequence>
<accession>A0A2A9D2K9</accession>
<dbReference type="Proteomes" id="UP000224915">
    <property type="component" value="Unassembled WGS sequence"/>
</dbReference>
<name>A0A2A9D2K9_9MICO</name>
<dbReference type="EMBL" id="PDJD01000001">
    <property type="protein sequence ID" value="PFG20611.1"/>
    <property type="molecule type" value="Genomic_DNA"/>
</dbReference>
<feature type="compositionally biased region" description="Low complexity" evidence="1">
    <location>
        <begin position="146"/>
        <end position="155"/>
    </location>
</feature>
<keyword evidence="4" id="KW-1185">Reference proteome</keyword>
<evidence type="ECO:0000256" key="1">
    <source>
        <dbReference type="SAM" id="MobiDB-lite"/>
    </source>
</evidence>
<dbReference type="InterPro" id="IPR035907">
    <property type="entry name" value="Hppk_sf"/>
</dbReference>
<feature type="compositionally biased region" description="Acidic residues" evidence="1">
    <location>
        <begin position="278"/>
        <end position="288"/>
    </location>
</feature>
<dbReference type="GO" id="GO:0016301">
    <property type="term" value="F:kinase activity"/>
    <property type="evidence" value="ECO:0007669"/>
    <property type="project" value="UniProtKB-KW"/>
</dbReference>
<feature type="signal peptide" evidence="2">
    <location>
        <begin position="1"/>
        <end position="26"/>
    </location>
</feature>
<protein>
    <submittedName>
        <fullName evidence="3">Dihydroneopterin aldolase/2-amino-4-hydroxy-6-hydroxymethyldihydropteridine diphosphokinase</fullName>
    </submittedName>
</protein>
<feature type="compositionally biased region" description="Pro residues" evidence="1">
    <location>
        <begin position="156"/>
        <end position="170"/>
    </location>
</feature>
<feature type="compositionally biased region" description="Pro residues" evidence="1">
    <location>
        <begin position="241"/>
        <end position="253"/>
    </location>
</feature>
<evidence type="ECO:0000313" key="4">
    <source>
        <dbReference type="Proteomes" id="UP000224915"/>
    </source>
</evidence>
<comment type="caution">
    <text evidence="3">The sequence shown here is derived from an EMBL/GenBank/DDBJ whole genome shotgun (WGS) entry which is preliminary data.</text>
</comment>
<reference evidence="3 4" key="1">
    <citation type="submission" date="2017-10" db="EMBL/GenBank/DDBJ databases">
        <title>Sequencing the genomes of 1000 actinobacteria strains.</title>
        <authorList>
            <person name="Klenk H.-P."/>
        </authorList>
    </citation>
    <scope>NUCLEOTIDE SEQUENCE [LARGE SCALE GENOMIC DNA]</scope>
    <source>
        <strain evidence="3 4">DSM 21801</strain>
    </source>
</reference>
<keyword evidence="2" id="KW-0732">Signal</keyword>
<keyword evidence="3" id="KW-0808">Transferase</keyword>
<proteinExistence type="predicted"/>
<feature type="compositionally biased region" description="Low complexity" evidence="1">
    <location>
        <begin position="231"/>
        <end position="240"/>
    </location>
</feature>
<organism evidence="3 4">
    <name type="scientific">Serinibacter salmoneus</name>
    <dbReference type="NCBI Taxonomy" id="556530"/>
    <lineage>
        <taxon>Bacteria</taxon>
        <taxon>Bacillati</taxon>
        <taxon>Actinomycetota</taxon>
        <taxon>Actinomycetes</taxon>
        <taxon>Micrococcales</taxon>
        <taxon>Beutenbergiaceae</taxon>
        <taxon>Serinibacter</taxon>
    </lineage>
</organism>
<keyword evidence="3" id="KW-0418">Kinase</keyword>
<feature type="region of interest" description="Disordered" evidence="1">
    <location>
        <begin position="231"/>
        <end position="348"/>
    </location>
</feature>
<gene>
    <name evidence="3" type="ORF">ATL40_2218</name>
</gene>
<feature type="compositionally biased region" description="Acidic residues" evidence="1">
    <location>
        <begin position="174"/>
        <end position="189"/>
    </location>
</feature>
<dbReference type="SUPFAM" id="SSF55083">
    <property type="entry name" value="6-hydroxymethyl-7,8-dihydropterin pyrophosphokinase, HPPK"/>
    <property type="match status" value="1"/>
</dbReference>
<dbReference type="AlphaFoldDB" id="A0A2A9D2K9"/>
<evidence type="ECO:0000256" key="2">
    <source>
        <dbReference type="SAM" id="SignalP"/>
    </source>
</evidence>